<protein>
    <submittedName>
        <fullName evidence="2">Hydrolase</fullName>
    </submittedName>
</protein>
<accession>A0ABQ2JLY5</accession>
<comment type="caution">
    <text evidence="2">The sequence shown here is derived from an EMBL/GenBank/DDBJ whole genome shotgun (WGS) entry which is preliminary data.</text>
</comment>
<feature type="domain" description="AB hydrolase-1" evidence="1">
    <location>
        <begin position="36"/>
        <end position="151"/>
    </location>
</feature>
<dbReference type="SUPFAM" id="SSF53474">
    <property type="entry name" value="alpha/beta-Hydrolases"/>
    <property type="match status" value="1"/>
</dbReference>
<name>A0ABQ2JLY5_9DEIO</name>
<dbReference type="PANTHER" id="PTHR43689">
    <property type="entry name" value="HYDROLASE"/>
    <property type="match status" value="1"/>
</dbReference>
<proteinExistence type="predicted"/>
<dbReference type="Proteomes" id="UP000645517">
    <property type="component" value="Unassembled WGS sequence"/>
</dbReference>
<reference evidence="3" key="1">
    <citation type="journal article" date="2019" name="Int. J. Syst. Evol. Microbiol.">
        <title>The Global Catalogue of Microorganisms (GCM) 10K type strain sequencing project: providing services to taxonomists for standard genome sequencing and annotation.</title>
        <authorList>
            <consortium name="The Broad Institute Genomics Platform"/>
            <consortium name="The Broad Institute Genome Sequencing Center for Infectious Disease"/>
            <person name="Wu L."/>
            <person name="Ma J."/>
        </authorList>
    </citation>
    <scope>NUCLEOTIDE SEQUENCE [LARGE SCALE GENOMIC DNA]</scope>
    <source>
        <strain evidence="3">JCM 16918</strain>
    </source>
</reference>
<dbReference type="InterPro" id="IPR000073">
    <property type="entry name" value="AB_hydrolase_1"/>
</dbReference>
<organism evidence="2 3">
    <name type="scientific">Deinococcus daejeonensis</name>
    <dbReference type="NCBI Taxonomy" id="1007098"/>
    <lineage>
        <taxon>Bacteria</taxon>
        <taxon>Thermotogati</taxon>
        <taxon>Deinococcota</taxon>
        <taxon>Deinococci</taxon>
        <taxon>Deinococcales</taxon>
        <taxon>Deinococcaceae</taxon>
        <taxon>Deinococcus</taxon>
    </lineage>
</organism>
<dbReference type="PANTHER" id="PTHR43689:SF8">
    <property type="entry name" value="ALPHA_BETA-HYDROLASES SUPERFAMILY PROTEIN"/>
    <property type="match status" value="1"/>
</dbReference>
<keyword evidence="3" id="KW-1185">Reference proteome</keyword>
<dbReference type="GO" id="GO:0016787">
    <property type="term" value="F:hydrolase activity"/>
    <property type="evidence" value="ECO:0007669"/>
    <property type="project" value="UniProtKB-KW"/>
</dbReference>
<evidence type="ECO:0000313" key="3">
    <source>
        <dbReference type="Proteomes" id="UP000645517"/>
    </source>
</evidence>
<dbReference type="Pfam" id="PF00561">
    <property type="entry name" value="Abhydrolase_1"/>
    <property type="match status" value="1"/>
</dbReference>
<dbReference type="InterPro" id="IPR029058">
    <property type="entry name" value="AB_hydrolase_fold"/>
</dbReference>
<dbReference type="Gene3D" id="3.40.50.1820">
    <property type="entry name" value="alpha/beta hydrolase"/>
    <property type="match status" value="1"/>
</dbReference>
<sequence>MTPPQVTVQDGWLTHPQGELFTRCWQPALGGTTRAPFVLFHDSLGCVELWRDFPAALCAATGRAVIAYDRLGFGRSAAVTAPLPLTFIADEARTIMPLLQAHYGLKHFMAFGHSVGGGMAVECAAQWPEHCVGLVTEAAQAFVEDRTVQGIEAARVQFQAEAQVGRLAKYHGAKARWVVDAWTETWLSHGFADWSLARVVPQVACPWLIVHGALDEYGSRRHPELLQAGAGGPKRLAWLPGVGHVPHREVAAQVLAEVLDWSAGLAP</sequence>
<dbReference type="RefSeq" id="WP_189059878.1">
    <property type="nucleotide sequence ID" value="NZ_BMOR01000052.1"/>
</dbReference>
<keyword evidence="2" id="KW-0378">Hydrolase</keyword>
<gene>
    <name evidence="2" type="ORF">GCM10010842_40310</name>
</gene>
<evidence type="ECO:0000259" key="1">
    <source>
        <dbReference type="Pfam" id="PF00561"/>
    </source>
</evidence>
<dbReference type="EMBL" id="BMOR01000052">
    <property type="protein sequence ID" value="GGN48160.1"/>
    <property type="molecule type" value="Genomic_DNA"/>
</dbReference>
<evidence type="ECO:0000313" key="2">
    <source>
        <dbReference type="EMBL" id="GGN48160.1"/>
    </source>
</evidence>